<keyword evidence="2" id="KW-1185">Reference proteome</keyword>
<name>Q1MXV2_9GAMM</name>
<dbReference type="Proteomes" id="UP000004263">
    <property type="component" value="Unassembled WGS sequence"/>
</dbReference>
<dbReference type="EMBL" id="AAQH01000033">
    <property type="protein sequence ID" value="EAT10785.1"/>
    <property type="molecule type" value="Genomic_DNA"/>
</dbReference>
<evidence type="ECO:0000313" key="1">
    <source>
        <dbReference type="EMBL" id="EAT10785.1"/>
    </source>
</evidence>
<dbReference type="HOGENOM" id="CLU_2140972_0_0_6"/>
<sequence>MNTASTFQGSNNQAAWALWVSPSSSDLKQLRLSQPEEKNRTLLLHPKDWDVTVTAIESAIETGFYKSIRLPKSRFHSLQKQKLELIALRNNVTLTWISEFSELNAANQLSLL</sequence>
<proteinExistence type="predicted"/>
<accession>Q1MXV2</accession>
<dbReference type="OrthoDB" id="6709940at2"/>
<organism evidence="1 2">
    <name type="scientific">Bermanella marisrubri</name>
    <dbReference type="NCBI Taxonomy" id="207949"/>
    <lineage>
        <taxon>Bacteria</taxon>
        <taxon>Pseudomonadati</taxon>
        <taxon>Pseudomonadota</taxon>
        <taxon>Gammaproteobacteria</taxon>
        <taxon>Oceanospirillales</taxon>
        <taxon>Oceanospirillaceae</taxon>
        <taxon>Bermanella</taxon>
    </lineage>
</organism>
<comment type="caution">
    <text evidence="1">The sequence shown here is derived from an EMBL/GenBank/DDBJ whole genome shotgun (WGS) entry which is preliminary data.</text>
</comment>
<evidence type="ECO:0000313" key="2">
    <source>
        <dbReference type="Proteomes" id="UP000004263"/>
    </source>
</evidence>
<dbReference type="AlphaFoldDB" id="Q1MXV2"/>
<dbReference type="RefSeq" id="WP_007016865.1">
    <property type="nucleotide sequence ID" value="NZ_CH724113.1"/>
</dbReference>
<gene>
    <name evidence="1" type="ORF">RED65_08639</name>
</gene>
<protein>
    <submittedName>
        <fullName evidence="1">Uncharacterized protein</fullName>
    </submittedName>
</protein>
<reference evidence="1 2" key="1">
    <citation type="submission" date="2006-03" db="EMBL/GenBank/DDBJ databases">
        <authorList>
            <person name="Pinhassi J."/>
            <person name="Pedros-Alio C."/>
            <person name="Ferriera S."/>
            <person name="Johnson J."/>
            <person name="Kravitz S."/>
            <person name="Halpern A."/>
            <person name="Remington K."/>
            <person name="Beeson K."/>
            <person name="Tran B."/>
            <person name="Rogers Y.-H."/>
            <person name="Friedman R."/>
            <person name="Venter J.C."/>
        </authorList>
    </citation>
    <scope>NUCLEOTIDE SEQUENCE [LARGE SCALE GENOMIC DNA]</scope>
    <source>
        <strain evidence="1 2">RED65</strain>
    </source>
</reference>